<evidence type="ECO:0000313" key="3">
    <source>
        <dbReference type="EMBL" id="MBB3101295.1"/>
    </source>
</evidence>
<dbReference type="RefSeq" id="WP_183227702.1">
    <property type="nucleotide sequence ID" value="NZ_BMPW01000043.1"/>
</dbReference>
<evidence type="ECO:0000256" key="2">
    <source>
        <dbReference type="SAM" id="SignalP"/>
    </source>
</evidence>
<dbReference type="EMBL" id="JACHXF010000035">
    <property type="protein sequence ID" value="MBB3101295.1"/>
    <property type="molecule type" value="Genomic_DNA"/>
</dbReference>
<gene>
    <name evidence="3" type="ORF">FHR83_009023</name>
</gene>
<keyword evidence="4" id="KW-1185">Reference proteome</keyword>
<protein>
    <submittedName>
        <fullName evidence="3">Uncharacterized protein</fullName>
    </submittedName>
</protein>
<evidence type="ECO:0000256" key="1">
    <source>
        <dbReference type="SAM" id="MobiDB-lite"/>
    </source>
</evidence>
<name>A0A7W5AS55_9ACTN</name>
<accession>A0A7W5AS55</accession>
<feature type="region of interest" description="Disordered" evidence="1">
    <location>
        <begin position="295"/>
        <end position="324"/>
    </location>
</feature>
<sequence length="324" mass="33464">MRAVRTLAMAGLLLLTGCGSEAVADRPAPVASDPPALLASGTLPGGWRWESYGGVQVGVPGDWQWVDRGLRVDAFCIKAGEDQPPAVARPSGIVPAIGCLGNERLMENTGWVVGFQPTDPGVPDGTEEQDDRTTVRLAGVEVIVQAPLAWRERIAATIHQVSVDHNGCPVRHPVSGNPAARPSNPVDITSLRAVTTVSACKYMLGAPAMLESSVRLDGAAAARAVEVIAGTPAGGGPDHPDQCLPEVSYGDDAIVLRVGSAGGVSEIVVRYSGCDHRGFDDGVTMRTLTPPALAPFAGGPNATLLPPELSGEPEPSSAGVETPR</sequence>
<reference evidence="3 4" key="1">
    <citation type="submission" date="2020-08" db="EMBL/GenBank/DDBJ databases">
        <title>Genomic Encyclopedia of Type Strains, Phase III (KMG-III): the genomes of soil and plant-associated and newly described type strains.</title>
        <authorList>
            <person name="Whitman W."/>
        </authorList>
    </citation>
    <scope>NUCLEOTIDE SEQUENCE [LARGE SCALE GENOMIC DNA]</scope>
    <source>
        <strain evidence="3 4">CECT 3287</strain>
    </source>
</reference>
<feature type="signal peptide" evidence="2">
    <location>
        <begin position="1"/>
        <end position="24"/>
    </location>
</feature>
<feature type="chain" id="PRO_5030546392" evidence="2">
    <location>
        <begin position="25"/>
        <end position="324"/>
    </location>
</feature>
<keyword evidence="2" id="KW-0732">Signal</keyword>
<feature type="compositionally biased region" description="Low complexity" evidence="1">
    <location>
        <begin position="304"/>
        <end position="317"/>
    </location>
</feature>
<comment type="caution">
    <text evidence="3">The sequence shown here is derived from an EMBL/GenBank/DDBJ whole genome shotgun (WGS) entry which is preliminary data.</text>
</comment>
<organism evidence="3 4">
    <name type="scientific">Actinoplanes campanulatus</name>
    <dbReference type="NCBI Taxonomy" id="113559"/>
    <lineage>
        <taxon>Bacteria</taxon>
        <taxon>Bacillati</taxon>
        <taxon>Actinomycetota</taxon>
        <taxon>Actinomycetes</taxon>
        <taxon>Micromonosporales</taxon>
        <taxon>Micromonosporaceae</taxon>
        <taxon>Actinoplanes</taxon>
    </lineage>
</organism>
<evidence type="ECO:0000313" key="4">
    <source>
        <dbReference type="Proteomes" id="UP000590749"/>
    </source>
</evidence>
<dbReference type="AlphaFoldDB" id="A0A7W5AS55"/>
<dbReference type="PROSITE" id="PS51257">
    <property type="entry name" value="PROKAR_LIPOPROTEIN"/>
    <property type="match status" value="1"/>
</dbReference>
<proteinExistence type="predicted"/>
<dbReference type="Proteomes" id="UP000590749">
    <property type="component" value="Unassembled WGS sequence"/>
</dbReference>